<gene>
    <name evidence="1" type="primary">239</name>
    <name evidence="1" type="ORF">SEA_WAKANDA_239</name>
</gene>
<dbReference type="KEGG" id="vg:77928075"/>
<dbReference type="RefSeq" id="YP_010652290.1">
    <property type="nucleotide sequence ID" value="NC_070785.1"/>
</dbReference>
<proteinExistence type="predicted"/>
<evidence type="ECO:0000313" key="2">
    <source>
        <dbReference type="Proteomes" id="UP000501266"/>
    </source>
</evidence>
<name>A0A6G8R1X5_9CAUD</name>
<accession>A0A6G8R1X5</accession>
<protein>
    <submittedName>
        <fullName evidence="1">Uncharacterized protein</fullName>
    </submittedName>
</protein>
<keyword evidence="2" id="KW-1185">Reference proteome</keyword>
<evidence type="ECO:0000313" key="1">
    <source>
        <dbReference type="EMBL" id="QIN94199.1"/>
    </source>
</evidence>
<dbReference type="Proteomes" id="UP000501266">
    <property type="component" value="Segment"/>
</dbReference>
<dbReference type="EMBL" id="MT024865">
    <property type="protein sequence ID" value="QIN94199.1"/>
    <property type="molecule type" value="Genomic_DNA"/>
</dbReference>
<sequence>MSDRSRVDTVDAFAVEPQDYVRFTDGTGVHEGAVLAVEDRGDTVTLVLSDDLEGDTIAYELEALAQVDILGFVSELEEVA</sequence>
<reference evidence="1 2" key="1">
    <citation type="submission" date="2020-02" db="EMBL/GenBank/DDBJ databases">
        <authorList>
            <person name="Bullock J.N."/>
            <person name="Barnes M.L."/>
            <person name="Kankolongo K.M."/>
            <person name="Dejene B.A."/>
            <person name="Lindsay P.E."/>
            <person name="Bhuiyan S."/>
            <person name="Nayek S."/>
            <person name="Hughes L.E."/>
            <person name="Garlena R.A."/>
            <person name="Russell D.A."/>
            <person name="Pope W.H."/>
            <person name="Jacobs-Sera D."/>
            <person name="Hatfull G.F."/>
        </authorList>
    </citation>
    <scope>NUCLEOTIDE SEQUENCE [LARGE SCALE GENOMIC DNA]</scope>
</reference>
<organism evidence="1 2">
    <name type="scientific">Streptomyces phage Wakanda</name>
    <dbReference type="NCBI Taxonomy" id="2713267"/>
    <lineage>
        <taxon>Viruses</taxon>
        <taxon>Duplodnaviria</taxon>
        <taxon>Heunggongvirae</taxon>
        <taxon>Uroviricota</taxon>
        <taxon>Caudoviricetes</taxon>
        <taxon>Stanwilliamsviridae</taxon>
        <taxon>Loccivirinae</taxon>
        <taxon>Wakandavirus</taxon>
        <taxon>Wakandavirus wakanda</taxon>
    </lineage>
</organism>
<dbReference type="GeneID" id="77928075"/>